<evidence type="ECO:0000256" key="1">
    <source>
        <dbReference type="SAM" id="Phobius"/>
    </source>
</evidence>
<keyword evidence="1" id="KW-0472">Membrane</keyword>
<evidence type="ECO:0000313" key="2">
    <source>
        <dbReference type="EMBL" id="PRP79250.1"/>
    </source>
</evidence>
<dbReference type="AlphaFoldDB" id="A0A2P6N5L9"/>
<keyword evidence="3" id="KW-1185">Reference proteome</keyword>
<organism evidence="2 3">
    <name type="scientific">Planoprotostelium fungivorum</name>
    <dbReference type="NCBI Taxonomy" id="1890364"/>
    <lineage>
        <taxon>Eukaryota</taxon>
        <taxon>Amoebozoa</taxon>
        <taxon>Evosea</taxon>
        <taxon>Variosea</taxon>
        <taxon>Cavosteliida</taxon>
        <taxon>Cavosteliaceae</taxon>
        <taxon>Planoprotostelium</taxon>
    </lineage>
</organism>
<reference evidence="2 3" key="1">
    <citation type="journal article" date="2018" name="Genome Biol. Evol.">
        <title>Multiple Roots of Fruiting Body Formation in Amoebozoa.</title>
        <authorList>
            <person name="Hillmann F."/>
            <person name="Forbes G."/>
            <person name="Novohradska S."/>
            <person name="Ferling I."/>
            <person name="Riege K."/>
            <person name="Groth M."/>
            <person name="Westermann M."/>
            <person name="Marz M."/>
            <person name="Spaller T."/>
            <person name="Winckler T."/>
            <person name="Schaap P."/>
            <person name="Glockner G."/>
        </authorList>
    </citation>
    <scope>NUCLEOTIDE SEQUENCE [LARGE SCALE GENOMIC DNA]</scope>
    <source>
        <strain evidence="2 3">Jena</strain>
    </source>
</reference>
<feature type="transmembrane region" description="Helical" evidence="1">
    <location>
        <begin position="39"/>
        <end position="62"/>
    </location>
</feature>
<protein>
    <submittedName>
        <fullName evidence="2">Uncharacterized protein</fullName>
    </submittedName>
</protein>
<dbReference type="Proteomes" id="UP000241769">
    <property type="component" value="Unassembled WGS sequence"/>
</dbReference>
<proteinExistence type="predicted"/>
<accession>A0A2P6N5L9</accession>
<sequence>MYRQLVSSYEPVLPTDQPLQAVRVSSTPYFIPRTIMRTFFVLSVLFLSAYAGGICDFSALGFRGPAYQRFIDALPAGKEVYWVAPSCAGFREGLELWARYGAQRAPLTPRYQTYENKISLAVWRMSLPNRVENTSSIVLEARVALPGGLYKTIDTSKTFSLRALPDSLSPVIKPVSFTDGALVLNAENTTGDINVEVSYLVGLRRETVSSQFSNVNGEFKFDRFGTTPDPTWTNFEVRVSVSAPGYSNLAIFWSSAHVSCNPTCKDV</sequence>
<dbReference type="InParanoid" id="A0A2P6N5L9"/>
<keyword evidence="1" id="KW-1133">Transmembrane helix</keyword>
<evidence type="ECO:0000313" key="3">
    <source>
        <dbReference type="Proteomes" id="UP000241769"/>
    </source>
</evidence>
<gene>
    <name evidence="2" type="ORF">PROFUN_13043</name>
</gene>
<dbReference type="EMBL" id="MDYQ01000191">
    <property type="protein sequence ID" value="PRP79250.1"/>
    <property type="molecule type" value="Genomic_DNA"/>
</dbReference>
<name>A0A2P6N5L9_9EUKA</name>
<comment type="caution">
    <text evidence="2">The sequence shown here is derived from an EMBL/GenBank/DDBJ whole genome shotgun (WGS) entry which is preliminary data.</text>
</comment>
<keyword evidence="1" id="KW-0812">Transmembrane</keyword>